<feature type="transmembrane region" description="Helical" evidence="7">
    <location>
        <begin position="395"/>
        <end position="420"/>
    </location>
</feature>
<comment type="subcellular location">
    <subcellularLocation>
        <location evidence="1 7">Cell inner membrane</location>
        <topology evidence="1 7">Multi-pass membrane protein</topology>
    </subcellularLocation>
</comment>
<sequence>MAMTLLFAGFLLLMLIGAPLAVALGLAGTLAILDAQLGILSVPTNVYAGIAKYPLLAIPVFILAGLIFERAGVAKQLVTFASSLVGAKNGGLAVVAILVCMVMGGISGSGPADAAAVATVMIPSMHKAGYPKAFSASVIASAAATAILIPPSVAFIIYSVLVPQASVPALFAAGLIPGMLAGLSLVVPTVWLSRKHGFGLLDTGPRPPFWKSLREAVWGLLAPVIILGGLRTGAFTPTEAAVVAVFYGLAVGVFVYRTLTWRGLYEVMAEAAEMSAVVLLIIALSSVFAWAGATLGAFDRVAAAAIDATGNEILVLVLLNIALLILGMLLDAVSIFLILLPLLTPIMTAFHWDPVWFGVMLTMNLAIGQFTPPMAVNLMVTTRVAGITMEATVRWVLWMVAAMVAALVLVTFVPELSLWLPRRLGYL</sequence>
<evidence type="ECO:0000256" key="1">
    <source>
        <dbReference type="ARBA" id="ARBA00004429"/>
    </source>
</evidence>
<evidence type="ECO:0000256" key="7">
    <source>
        <dbReference type="RuleBase" id="RU369079"/>
    </source>
</evidence>
<comment type="caution">
    <text evidence="7">Lacks conserved residue(s) required for the propagation of feature annotation.</text>
</comment>
<feature type="transmembrane region" description="Helical" evidence="7">
    <location>
        <begin position="47"/>
        <end position="68"/>
    </location>
</feature>
<dbReference type="InterPro" id="IPR004681">
    <property type="entry name" value="TRAP_DctM"/>
</dbReference>
<feature type="transmembrane region" description="Helical" evidence="7">
    <location>
        <begin position="271"/>
        <end position="293"/>
    </location>
</feature>
<dbReference type="RefSeq" id="WP_209770135.1">
    <property type="nucleotide sequence ID" value="NZ_JAGINP010000023.1"/>
</dbReference>
<name>A0ABS4SSP7_9PROT</name>
<feature type="transmembrane region" description="Helical" evidence="7">
    <location>
        <begin position="240"/>
        <end position="259"/>
    </location>
</feature>
<evidence type="ECO:0000256" key="3">
    <source>
        <dbReference type="ARBA" id="ARBA00022519"/>
    </source>
</evidence>
<evidence type="ECO:0000256" key="4">
    <source>
        <dbReference type="ARBA" id="ARBA00022692"/>
    </source>
</evidence>
<evidence type="ECO:0000259" key="8">
    <source>
        <dbReference type="Pfam" id="PF06808"/>
    </source>
</evidence>
<dbReference type="NCBIfam" id="TIGR00786">
    <property type="entry name" value="dctM"/>
    <property type="match status" value="1"/>
</dbReference>
<organism evidence="9 10">
    <name type="scientific">Azospirillum rugosum</name>
    <dbReference type="NCBI Taxonomy" id="416170"/>
    <lineage>
        <taxon>Bacteria</taxon>
        <taxon>Pseudomonadati</taxon>
        <taxon>Pseudomonadota</taxon>
        <taxon>Alphaproteobacteria</taxon>
        <taxon>Rhodospirillales</taxon>
        <taxon>Azospirillaceae</taxon>
        <taxon>Azospirillum</taxon>
    </lineage>
</organism>
<comment type="caution">
    <text evidence="9">The sequence shown here is derived from an EMBL/GenBank/DDBJ whole genome shotgun (WGS) entry which is preliminary data.</text>
</comment>
<evidence type="ECO:0000313" key="9">
    <source>
        <dbReference type="EMBL" id="MBP2295589.1"/>
    </source>
</evidence>
<comment type="function">
    <text evidence="7">Part of the tripartite ATP-independent periplasmic (TRAP) transport system.</text>
</comment>
<keyword evidence="4 7" id="KW-0812">Transmembrane</keyword>
<proteinExistence type="inferred from homology"/>
<dbReference type="InterPro" id="IPR010656">
    <property type="entry name" value="DctM"/>
</dbReference>
<dbReference type="EMBL" id="JAGINP010000023">
    <property type="protein sequence ID" value="MBP2295589.1"/>
    <property type="molecule type" value="Genomic_DNA"/>
</dbReference>
<keyword evidence="7" id="KW-0813">Transport</keyword>
<dbReference type="PIRSF" id="PIRSF006066">
    <property type="entry name" value="HI0050"/>
    <property type="match status" value="1"/>
</dbReference>
<comment type="similarity">
    <text evidence="7">Belongs to the TRAP transporter large permease family.</text>
</comment>
<gene>
    <name evidence="9" type="ORF">J2851_005400</name>
</gene>
<dbReference type="Pfam" id="PF06808">
    <property type="entry name" value="DctM"/>
    <property type="match status" value="1"/>
</dbReference>
<keyword evidence="5 7" id="KW-1133">Transmembrane helix</keyword>
<evidence type="ECO:0000256" key="5">
    <source>
        <dbReference type="ARBA" id="ARBA00022989"/>
    </source>
</evidence>
<feature type="transmembrane region" description="Helical" evidence="7">
    <location>
        <begin position="170"/>
        <end position="192"/>
    </location>
</feature>
<evidence type="ECO:0000313" key="10">
    <source>
        <dbReference type="Proteomes" id="UP000781958"/>
    </source>
</evidence>
<evidence type="ECO:0000256" key="2">
    <source>
        <dbReference type="ARBA" id="ARBA00022475"/>
    </source>
</evidence>
<reference evidence="9 10" key="1">
    <citation type="submission" date="2021-03" db="EMBL/GenBank/DDBJ databases">
        <title>Genomic Encyclopedia of Type Strains, Phase III (KMG-III): the genomes of soil and plant-associated and newly described type strains.</title>
        <authorList>
            <person name="Whitman W."/>
        </authorList>
    </citation>
    <scope>NUCLEOTIDE SEQUENCE [LARGE SCALE GENOMIC DNA]</scope>
    <source>
        <strain evidence="9 10">IMMIB AFH-6</strain>
    </source>
</reference>
<feature type="transmembrane region" description="Helical" evidence="7">
    <location>
        <begin position="355"/>
        <end position="375"/>
    </location>
</feature>
<keyword evidence="3 7" id="KW-0997">Cell inner membrane</keyword>
<accession>A0ABS4SSP7</accession>
<feature type="transmembrane region" description="Helical" evidence="7">
    <location>
        <begin position="313"/>
        <end position="343"/>
    </location>
</feature>
<feature type="domain" description="TRAP C4-dicarboxylate transport system permease DctM subunit" evidence="8">
    <location>
        <begin position="7"/>
        <end position="416"/>
    </location>
</feature>
<keyword evidence="2" id="KW-1003">Cell membrane</keyword>
<feature type="transmembrane region" description="Helical" evidence="7">
    <location>
        <begin position="133"/>
        <end position="158"/>
    </location>
</feature>
<dbReference type="Proteomes" id="UP000781958">
    <property type="component" value="Unassembled WGS sequence"/>
</dbReference>
<protein>
    <recommendedName>
        <fullName evidence="7">TRAP transporter large permease protein</fullName>
    </recommendedName>
</protein>
<keyword evidence="6 7" id="KW-0472">Membrane</keyword>
<dbReference type="PANTHER" id="PTHR33362">
    <property type="entry name" value="SIALIC ACID TRAP TRANSPORTER PERMEASE PROTEIN SIAT-RELATED"/>
    <property type="match status" value="1"/>
</dbReference>
<keyword evidence="10" id="KW-1185">Reference proteome</keyword>
<comment type="subunit">
    <text evidence="7">The complex comprises the extracytoplasmic solute receptor protein and the two transmembrane proteins.</text>
</comment>
<feature type="transmembrane region" description="Helical" evidence="7">
    <location>
        <begin position="213"/>
        <end position="234"/>
    </location>
</feature>
<evidence type="ECO:0000256" key="6">
    <source>
        <dbReference type="ARBA" id="ARBA00023136"/>
    </source>
</evidence>